<dbReference type="EMBL" id="EAAA01001821">
    <property type="status" value="NOT_ANNOTATED_CDS"/>
    <property type="molecule type" value="Genomic_DNA"/>
</dbReference>
<dbReference type="PANTHER" id="PTHR11242:SF0">
    <property type="entry name" value="TPR_REGION DOMAIN-CONTAINING PROTEIN"/>
    <property type="match status" value="1"/>
</dbReference>
<evidence type="ECO:0000259" key="5">
    <source>
        <dbReference type="Pfam" id="PF23322"/>
    </source>
</evidence>
<keyword evidence="3" id="KW-0677">Repeat</keyword>
<dbReference type="Gene3D" id="3.10.50.40">
    <property type="match status" value="1"/>
</dbReference>
<protein>
    <submittedName>
        <fullName evidence="6">AH receptor-interacting protein</fullName>
    </submittedName>
</protein>
<reference evidence="6" key="2">
    <citation type="journal article" date="2008" name="Genome Biol.">
        <title>Improved genome assembly and evidence-based global gene model set for the chordate Ciona intestinalis: new insight into intron and operon populations.</title>
        <authorList>
            <person name="Satou Y."/>
            <person name="Mineta K."/>
            <person name="Ogasawara M."/>
            <person name="Sasakura Y."/>
            <person name="Shoguchi E."/>
            <person name="Ueno K."/>
            <person name="Yamada L."/>
            <person name="Matsumoto J."/>
            <person name="Wasserscheid J."/>
            <person name="Dewar K."/>
            <person name="Wiley G.B."/>
            <person name="Macmil S.L."/>
            <person name="Roe B.A."/>
            <person name="Zeller R.W."/>
            <person name="Hastings K.E."/>
            <person name="Lemaire P."/>
            <person name="Lindquist E."/>
            <person name="Endo T."/>
            <person name="Hotta K."/>
            <person name="Inaba K."/>
        </authorList>
    </citation>
    <scope>NUCLEOTIDE SEQUENCE [LARGE SCALE GENOMIC DNA]</scope>
    <source>
        <strain evidence="6">wild type</strain>
    </source>
</reference>
<dbReference type="STRING" id="7719.ENSCINP00000010288"/>
<dbReference type="Gene3D" id="1.25.40.10">
    <property type="entry name" value="Tetratricopeptide repeat domain"/>
    <property type="match status" value="1"/>
</dbReference>
<dbReference type="Ensembl" id="ENSCINT00000010288.3">
    <property type="protein sequence ID" value="ENSCINP00000010288.3"/>
    <property type="gene ID" value="ENSCING00000004992.3"/>
</dbReference>
<reference evidence="6" key="3">
    <citation type="submission" date="2025-08" db="UniProtKB">
        <authorList>
            <consortium name="Ensembl"/>
        </authorList>
    </citation>
    <scope>IDENTIFICATION</scope>
</reference>
<accession>A0A1W2WCT3</accession>
<dbReference type="KEGG" id="cin:100185083"/>
<dbReference type="GeneID" id="100185083"/>
<reference evidence="7" key="1">
    <citation type="journal article" date="2002" name="Science">
        <title>The draft genome of Ciona intestinalis: insights into chordate and vertebrate origins.</title>
        <authorList>
            <person name="Dehal P."/>
            <person name="Satou Y."/>
            <person name="Campbell R.K."/>
            <person name="Chapman J."/>
            <person name="Degnan B."/>
            <person name="De Tomaso A."/>
            <person name="Davidson B."/>
            <person name="Di Gregorio A."/>
            <person name="Gelpke M."/>
            <person name="Goodstein D.M."/>
            <person name="Harafuji N."/>
            <person name="Hastings K.E."/>
            <person name="Ho I."/>
            <person name="Hotta K."/>
            <person name="Huang W."/>
            <person name="Kawashima T."/>
            <person name="Lemaire P."/>
            <person name="Martinez D."/>
            <person name="Meinertzhagen I.A."/>
            <person name="Necula S."/>
            <person name="Nonaka M."/>
            <person name="Putnam N."/>
            <person name="Rash S."/>
            <person name="Saiga H."/>
            <person name="Satake M."/>
            <person name="Terry A."/>
            <person name="Yamada L."/>
            <person name="Wang H.G."/>
            <person name="Awazu S."/>
            <person name="Azumi K."/>
            <person name="Boore J."/>
            <person name="Branno M."/>
            <person name="Chin-Bow S."/>
            <person name="DeSantis R."/>
            <person name="Doyle S."/>
            <person name="Francino P."/>
            <person name="Keys D.N."/>
            <person name="Haga S."/>
            <person name="Hayashi H."/>
            <person name="Hino K."/>
            <person name="Imai K.S."/>
            <person name="Inaba K."/>
            <person name="Kano S."/>
            <person name="Kobayashi K."/>
            <person name="Kobayashi M."/>
            <person name="Lee B.I."/>
            <person name="Makabe K.W."/>
            <person name="Manohar C."/>
            <person name="Matassi G."/>
            <person name="Medina M."/>
            <person name="Mochizuki Y."/>
            <person name="Mount S."/>
            <person name="Morishita T."/>
            <person name="Miura S."/>
            <person name="Nakayama A."/>
            <person name="Nishizaka S."/>
            <person name="Nomoto H."/>
            <person name="Ohta F."/>
            <person name="Oishi K."/>
            <person name="Rigoutsos I."/>
            <person name="Sano M."/>
            <person name="Sasaki A."/>
            <person name="Sasakura Y."/>
            <person name="Shoguchi E."/>
            <person name="Shin-i T."/>
            <person name="Spagnuolo A."/>
            <person name="Stainier D."/>
            <person name="Suzuki M.M."/>
            <person name="Tassy O."/>
            <person name="Takatori N."/>
            <person name="Tokuoka M."/>
            <person name="Yagi K."/>
            <person name="Yoshizaki F."/>
            <person name="Wada S."/>
            <person name="Zhang C."/>
            <person name="Hyatt P.D."/>
            <person name="Larimer F."/>
            <person name="Detter C."/>
            <person name="Doggett N."/>
            <person name="Glavina T."/>
            <person name="Hawkins T."/>
            <person name="Richardson P."/>
            <person name="Lucas S."/>
            <person name="Kohara Y."/>
            <person name="Levine M."/>
            <person name="Satoh N."/>
            <person name="Rokhsar D.S."/>
        </authorList>
    </citation>
    <scope>NUCLEOTIDE SEQUENCE [LARGE SCALE GENOMIC DNA]</scope>
</reference>
<organism evidence="6 7">
    <name type="scientific">Ciona intestinalis</name>
    <name type="common">Transparent sea squirt</name>
    <name type="synonym">Ascidia intestinalis</name>
    <dbReference type="NCBI Taxonomy" id="7719"/>
    <lineage>
        <taxon>Eukaryota</taxon>
        <taxon>Metazoa</taxon>
        <taxon>Chordata</taxon>
        <taxon>Tunicata</taxon>
        <taxon>Ascidiacea</taxon>
        <taxon>Phlebobranchia</taxon>
        <taxon>Cionidae</taxon>
        <taxon>Ciona</taxon>
    </lineage>
</organism>
<evidence type="ECO:0000256" key="2">
    <source>
        <dbReference type="ARBA" id="ARBA00022490"/>
    </source>
</evidence>
<dbReference type="GeneTree" id="ENSGT00390000001289"/>
<evidence type="ECO:0000256" key="1">
    <source>
        <dbReference type="ARBA" id="ARBA00004496"/>
    </source>
</evidence>
<dbReference type="HOGENOM" id="CLU_052244_0_0_1"/>
<name>F6WLK6_CIOIN</name>
<evidence type="ECO:0000313" key="6">
    <source>
        <dbReference type="Ensembl" id="ENSCINP00000010288.3"/>
    </source>
</evidence>
<comment type="subcellular location">
    <subcellularLocation>
        <location evidence="1">Cytoplasm</location>
    </subcellularLocation>
</comment>
<evidence type="ECO:0000256" key="3">
    <source>
        <dbReference type="ARBA" id="ARBA00022737"/>
    </source>
</evidence>
<keyword evidence="2" id="KW-0963">Cytoplasm</keyword>
<evidence type="ECO:0000313" key="7">
    <source>
        <dbReference type="Proteomes" id="UP000008144"/>
    </source>
</evidence>
<reference evidence="6" key="4">
    <citation type="submission" date="2025-09" db="UniProtKB">
        <authorList>
            <consortium name="Ensembl"/>
        </authorList>
    </citation>
    <scope>IDENTIFICATION</scope>
</reference>
<sequence>MVAMSEKVGNLNIKKTLIKEGNGKLPRFAAGSKATFHFKTIIAAKNSKDEETVLDDSRKHFSKPFELLIGKKFKLECWEVCVKTMLHQEVARFVCPVDEVMDYPTISRSLRDLYHGKDHTSHTCGLHAIEDGLGYEDLNILQKHMKPLTFEIELLKVEEPMMYEKELWQMDEKEMLANVPKFHEEGNKLFKAGNITDAEKKYANAIGCLKHLQIKERPGTDTWVDLDKQQIPLLLNYAQCKLNQDEYSVCITNCTEVLEKIDGADNVKALFKRGKAHAMILDEKECKADFNRALKLDPTIRGEVNRELAAMVARQKQRDNALSKHLKGMFNADKLE</sequence>
<dbReference type="InParanoid" id="F6WLK6"/>
<dbReference type="GO" id="GO:0003755">
    <property type="term" value="F:peptidyl-prolyl cis-trans isomerase activity"/>
    <property type="evidence" value="ECO:0007669"/>
    <property type="project" value="InterPro"/>
</dbReference>
<gene>
    <name evidence="6" type="primary">LOC100185083</name>
</gene>
<proteinExistence type="predicted"/>
<dbReference type="Proteomes" id="UP000008144">
    <property type="component" value="Chromosome 3"/>
</dbReference>
<keyword evidence="7" id="KW-1185">Reference proteome</keyword>
<dbReference type="InterPro" id="IPR046357">
    <property type="entry name" value="PPIase_dom_sf"/>
</dbReference>
<dbReference type="InterPro" id="IPR039663">
    <property type="entry name" value="AIP/AIPL1/TTC9"/>
</dbReference>
<dbReference type="OrthoDB" id="5829758at2759"/>
<feature type="domain" description="AIP/AIPL N-terminal FKBP-type PPIase" evidence="5">
    <location>
        <begin position="33"/>
        <end position="154"/>
    </location>
</feature>
<evidence type="ECO:0000256" key="4">
    <source>
        <dbReference type="ARBA" id="ARBA00022803"/>
    </source>
</evidence>
<dbReference type="PANTHER" id="PTHR11242">
    <property type="entry name" value="ARYL HYDROCARBON RECEPTOR INTERACTING PROTEIN RELATED"/>
    <property type="match status" value="1"/>
</dbReference>
<dbReference type="OMA" id="QQHERNV"/>
<dbReference type="SUPFAM" id="SSF48452">
    <property type="entry name" value="TPR-like"/>
    <property type="match status" value="1"/>
</dbReference>
<dbReference type="AlphaFoldDB" id="F6WLK6"/>
<dbReference type="RefSeq" id="XP_002126240.1">
    <property type="nucleotide sequence ID" value="XM_002126204.5"/>
</dbReference>
<dbReference type="FunFam" id="1.25.40.10:FF:000052">
    <property type="entry name" value="Aryl-hydrocarbon-interacting protein-like 1"/>
    <property type="match status" value="1"/>
</dbReference>
<accession>F6WLK6</accession>
<dbReference type="SUPFAM" id="SSF54534">
    <property type="entry name" value="FKBP-like"/>
    <property type="match status" value="1"/>
</dbReference>
<keyword evidence="4" id="KW-0802">TPR repeat</keyword>
<dbReference type="Pfam" id="PF23322">
    <property type="entry name" value="PPIase_AIP"/>
    <property type="match status" value="1"/>
</dbReference>
<dbReference type="GO" id="GO:0005737">
    <property type="term" value="C:cytoplasm"/>
    <property type="evidence" value="ECO:0007669"/>
    <property type="project" value="UniProtKB-SubCell"/>
</dbReference>
<dbReference type="FunCoup" id="F6WLK6">
    <property type="interactions" value="49"/>
</dbReference>
<dbReference type="InterPro" id="IPR011990">
    <property type="entry name" value="TPR-like_helical_dom_sf"/>
</dbReference>
<dbReference type="InterPro" id="IPR056277">
    <property type="entry name" value="PPIase_AIP"/>
</dbReference>